<protein>
    <submittedName>
        <fullName evidence="3">Peptidase</fullName>
    </submittedName>
</protein>
<dbReference type="GO" id="GO:0080120">
    <property type="term" value="P:CAAX-box protein maturation"/>
    <property type="evidence" value="ECO:0007669"/>
    <property type="project" value="UniProtKB-ARBA"/>
</dbReference>
<keyword evidence="1" id="KW-0472">Membrane</keyword>
<feature type="transmembrane region" description="Helical" evidence="1">
    <location>
        <begin position="20"/>
        <end position="43"/>
    </location>
</feature>
<feature type="domain" description="CAAX prenyl protease 2/Lysostaphin resistance protein A-like" evidence="2">
    <location>
        <begin position="165"/>
        <end position="253"/>
    </location>
</feature>
<feature type="transmembrane region" description="Helical" evidence="1">
    <location>
        <begin position="63"/>
        <end position="84"/>
    </location>
</feature>
<sequence length="310" mass="35001">MNFIYNEAEEKDAYIQLLMILCYTILGLVIGSVLSLAVVVAVYGSDGLSNAAVLMSGDASSAAVLKVSQVLTTGCMFILPPLMLAWTEKIKISNFYSFKKPTASLLFLVFLIMLCSMPLMEWVGLANQKMVLPEFLKPLENWMRSKEDEAMKMTILLLNTKNISDFLINILVIALLPAIGEELMFRGGIQRSFTKMFKNPHVAIWISAFIFSAIHLQFFGFFPRLFLGAAFGYIYWWTGSLWYAMLAHFLNNAYAVSVAWYLQKHNIPLTEADNSSNFPWYAYVISLILSIFLFKYLKNKTTSGNGKQLG</sequence>
<dbReference type="GO" id="GO:0004175">
    <property type="term" value="F:endopeptidase activity"/>
    <property type="evidence" value="ECO:0007669"/>
    <property type="project" value="UniProtKB-ARBA"/>
</dbReference>
<dbReference type="PANTHER" id="PTHR43592:SF15">
    <property type="entry name" value="CAAX AMINO TERMINAL PROTEASE FAMILY PROTEIN"/>
    <property type="match status" value="1"/>
</dbReference>
<dbReference type="RefSeq" id="WP_068404703.1">
    <property type="nucleotide sequence ID" value="NZ_CP014504.1"/>
</dbReference>
<dbReference type="Pfam" id="PF02517">
    <property type="entry name" value="Rce1-like"/>
    <property type="match status" value="1"/>
</dbReference>
<feature type="transmembrane region" description="Helical" evidence="1">
    <location>
        <begin position="278"/>
        <end position="297"/>
    </location>
</feature>
<dbReference type="AlphaFoldDB" id="A0A127VIA3"/>
<keyword evidence="4" id="KW-1185">Reference proteome</keyword>
<dbReference type="PATRIC" id="fig|188932.3.peg.4363"/>
<dbReference type="OrthoDB" id="1523022at2"/>
<dbReference type="EMBL" id="CP014504">
    <property type="protein sequence ID" value="AMQ01054.1"/>
    <property type="molecule type" value="Genomic_DNA"/>
</dbReference>
<feature type="transmembrane region" description="Helical" evidence="1">
    <location>
        <begin position="166"/>
        <end position="185"/>
    </location>
</feature>
<evidence type="ECO:0000313" key="4">
    <source>
        <dbReference type="Proteomes" id="UP000071561"/>
    </source>
</evidence>
<dbReference type="PANTHER" id="PTHR43592">
    <property type="entry name" value="CAAX AMINO TERMINAL PROTEASE"/>
    <property type="match status" value="1"/>
</dbReference>
<accession>A0A127VIA3</accession>
<dbReference type="InterPro" id="IPR003675">
    <property type="entry name" value="Rce1/LyrA-like_dom"/>
</dbReference>
<name>A0A127VIA3_9SPHI</name>
<evidence type="ECO:0000259" key="2">
    <source>
        <dbReference type="Pfam" id="PF02517"/>
    </source>
</evidence>
<reference evidence="3 4" key="1">
    <citation type="submission" date="2016-03" db="EMBL/GenBank/DDBJ databases">
        <title>Complete genome sequence of Pedobacter cryoconitis PAMC 27485.</title>
        <authorList>
            <person name="Lee J."/>
            <person name="Kim O.-S."/>
        </authorList>
    </citation>
    <scope>NUCLEOTIDE SEQUENCE [LARGE SCALE GENOMIC DNA]</scope>
    <source>
        <strain evidence="3 4">PAMC 27485</strain>
    </source>
</reference>
<feature type="transmembrane region" description="Helical" evidence="1">
    <location>
        <begin position="206"/>
        <end position="236"/>
    </location>
</feature>
<dbReference type="KEGG" id="pcm:AY601_4205"/>
<proteinExistence type="predicted"/>
<keyword evidence="1" id="KW-1133">Transmembrane helix</keyword>
<keyword evidence="1" id="KW-0812">Transmembrane</keyword>
<evidence type="ECO:0000313" key="3">
    <source>
        <dbReference type="EMBL" id="AMQ01054.1"/>
    </source>
</evidence>
<evidence type="ECO:0000256" key="1">
    <source>
        <dbReference type="SAM" id="Phobius"/>
    </source>
</evidence>
<gene>
    <name evidence="3" type="ORF">AY601_4205</name>
</gene>
<organism evidence="3 4">
    <name type="scientific">Pedobacter cryoconitis</name>
    <dbReference type="NCBI Taxonomy" id="188932"/>
    <lineage>
        <taxon>Bacteria</taxon>
        <taxon>Pseudomonadati</taxon>
        <taxon>Bacteroidota</taxon>
        <taxon>Sphingobacteriia</taxon>
        <taxon>Sphingobacteriales</taxon>
        <taxon>Sphingobacteriaceae</taxon>
        <taxon>Pedobacter</taxon>
    </lineage>
</organism>
<dbReference type="Proteomes" id="UP000071561">
    <property type="component" value="Chromosome"/>
</dbReference>
<feature type="transmembrane region" description="Helical" evidence="1">
    <location>
        <begin position="105"/>
        <end position="125"/>
    </location>
</feature>